<dbReference type="Pfam" id="PF13302">
    <property type="entry name" value="Acetyltransf_3"/>
    <property type="match status" value="1"/>
</dbReference>
<dbReference type="InterPro" id="IPR000182">
    <property type="entry name" value="GNAT_dom"/>
</dbReference>
<dbReference type="InterPro" id="IPR016181">
    <property type="entry name" value="Acyl_CoA_acyltransferase"/>
</dbReference>
<accession>A0A6N8I2D7</accession>
<proteinExistence type="predicted"/>
<dbReference type="SUPFAM" id="SSF55729">
    <property type="entry name" value="Acyl-CoA N-acyltransferases (Nat)"/>
    <property type="match status" value="1"/>
</dbReference>
<evidence type="ECO:0000259" key="1">
    <source>
        <dbReference type="Pfam" id="PF13302"/>
    </source>
</evidence>
<dbReference type="Proteomes" id="UP000469440">
    <property type="component" value="Unassembled WGS sequence"/>
</dbReference>
<reference evidence="2 3" key="1">
    <citation type="submission" date="2019-09" db="EMBL/GenBank/DDBJ databases">
        <title>Genome sequence of Clostridium sp. EA1.</title>
        <authorList>
            <person name="Poehlein A."/>
            <person name="Bengelsdorf F.R."/>
            <person name="Daniel R."/>
        </authorList>
    </citation>
    <scope>NUCLEOTIDE SEQUENCE [LARGE SCALE GENOMIC DNA]</scope>
    <source>
        <strain evidence="2 3">EA1</strain>
    </source>
</reference>
<comment type="caution">
    <text evidence="2">The sequence shown here is derived from an EMBL/GenBank/DDBJ whole genome shotgun (WGS) entry which is preliminary data.</text>
</comment>
<gene>
    <name evidence="2" type="ORF">CAFE_28840</name>
</gene>
<sequence length="107" mass="12426">MSPCCLVPLTPEHLPELYRWVLEEKHHEFFSCRPVLTPASFQEYRGKWLSLLEDKNARHFVFLSGGELIGKIDLFDYNPRNRSAEFGYYLPEQDRSRGLGASCCAPF</sequence>
<name>A0A6N8I2D7_9FIRM</name>
<dbReference type="Gene3D" id="3.40.630.30">
    <property type="match status" value="1"/>
</dbReference>
<keyword evidence="2" id="KW-0808">Transferase</keyword>
<protein>
    <submittedName>
        <fullName evidence="2">Acetyltransferase (GNAT) domain protein</fullName>
    </submittedName>
</protein>
<keyword evidence="3" id="KW-1185">Reference proteome</keyword>
<evidence type="ECO:0000313" key="3">
    <source>
        <dbReference type="Proteomes" id="UP000469440"/>
    </source>
</evidence>
<dbReference type="AlphaFoldDB" id="A0A6N8I2D7"/>
<evidence type="ECO:0000313" key="2">
    <source>
        <dbReference type="EMBL" id="MVB12152.1"/>
    </source>
</evidence>
<feature type="domain" description="N-acetyltransferase" evidence="1">
    <location>
        <begin position="5"/>
        <end position="101"/>
    </location>
</feature>
<dbReference type="GO" id="GO:0016747">
    <property type="term" value="F:acyltransferase activity, transferring groups other than amino-acyl groups"/>
    <property type="evidence" value="ECO:0007669"/>
    <property type="project" value="InterPro"/>
</dbReference>
<organism evidence="2 3">
    <name type="scientific">Caproicibacter fermentans</name>
    <dbReference type="NCBI Taxonomy" id="2576756"/>
    <lineage>
        <taxon>Bacteria</taxon>
        <taxon>Bacillati</taxon>
        <taxon>Bacillota</taxon>
        <taxon>Clostridia</taxon>
        <taxon>Eubacteriales</taxon>
        <taxon>Acutalibacteraceae</taxon>
        <taxon>Caproicibacter</taxon>
    </lineage>
</organism>
<dbReference type="EMBL" id="VWXL01000084">
    <property type="protein sequence ID" value="MVB12152.1"/>
    <property type="molecule type" value="Genomic_DNA"/>
</dbReference>